<dbReference type="EMBL" id="CP017839">
    <property type="protein sequence ID" value="APB00739.1"/>
    <property type="molecule type" value="Genomic_DNA"/>
</dbReference>
<dbReference type="GeneID" id="93369609"/>
<dbReference type="Proteomes" id="UP000180166">
    <property type="component" value="Chromosome"/>
</dbReference>
<dbReference type="RefSeq" id="WP_033086472.1">
    <property type="nucleotide sequence ID" value="NZ_AP017900.1"/>
</dbReference>
<proteinExistence type="predicted"/>
<sequence>MRTLPTALGHIDDEVTTAPEWDKALCTRLARQLGYLLLWPPENTRLRLLDLVRETDVDAVIAPSPAHVDALTLDRIMHVCDVETATPRETFARYFGGRRGCPA</sequence>
<dbReference type="KEGG" id="nsr:NS506_06708"/>
<organism evidence="1 2">
    <name type="scientific">Nocardia seriolae</name>
    <dbReference type="NCBI Taxonomy" id="37332"/>
    <lineage>
        <taxon>Bacteria</taxon>
        <taxon>Bacillati</taxon>
        <taxon>Actinomycetota</taxon>
        <taxon>Actinomycetes</taxon>
        <taxon>Mycobacteriales</taxon>
        <taxon>Nocardiaceae</taxon>
        <taxon>Nocardia</taxon>
    </lineage>
</organism>
<reference evidence="1 2" key="1">
    <citation type="submission" date="2016-10" db="EMBL/GenBank/DDBJ databases">
        <title>Genome sequence of Nocardia seriolae strain EM150506, isolated from Anguila japonica.</title>
        <authorList>
            <person name="Han H.-J."/>
        </authorList>
    </citation>
    <scope>NUCLEOTIDE SEQUENCE [LARGE SCALE GENOMIC DNA]</scope>
    <source>
        <strain evidence="1 2">EM150506</strain>
    </source>
</reference>
<name>A0ABC8B2S8_9NOCA</name>
<dbReference type="AlphaFoldDB" id="A0ABC8B2S8"/>
<evidence type="ECO:0000313" key="2">
    <source>
        <dbReference type="Proteomes" id="UP000180166"/>
    </source>
</evidence>
<gene>
    <name evidence="1" type="ORF">NS506_06708</name>
</gene>
<evidence type="ECO:0000313" key="1">
    <source>
        <dbReference type="EMBL" id="APB00739.1"/>
    </source>
</evidence>
<accession>A0ABC8B2S8</accession>
<protein>
    <submittedName>
        <fullName evidence="1">Uncharacterized protein</fullName>
    </submittedName>
</protein>